<dbReference type="Proteomes" id="UP001221898">
    <property type="component" value="Unassembled WGS sequence"/>
</dbReference>
<evidence type="ECO:0000313" key="13">
    <source>
        <dbReference type="EMBL" id="KAJ8392111.1"/>
    </source>
</evidence>
<dbReference type="GO" id="GO:0007157">
    <property type="term" value="P:heterophilic cell-cell adhesion via plasma membrane cell adhesion molecules"/>
    <property type="evidence" value="ECO:0007669"/>
    <property type="project" value="TreeGrafter"/>
</dbReference>
<feature type="domain" description="Ig-like" evidence="12">
    <location>
        <begin position="38"/>
        <end position="126"/>
    </location>
</feature>
<feature type="domain" description="Ig-like" evidence="12">
    <location>
        <begin position="648"/>
        <end position="824"/>
    </location>
</feature>
<feature type="domain" description="Ig-like" evidence="12">
    <location>
        <begin position="432"/>
        <end position="529"/>
    </location>
</feature>
<evidence type="ECO:0000256" key="7">
    <source>
        <dbReference type="ARBA" id="ARBA00023157"/>
    </source>
</evidence>
<evidence type="ECO:0000256" key="6">
    <source>
        <dbReference type="ARBA" id="ARBA00023136"/>
    </source>
</evidence>
<keyword evidence="3 11" id="KW-0732">Signal</keyword>
<dbReference type="PANTHER" id="PTHR23277:SF107">
    <property type="entry name" value="HEMICENTIN-1"/>
    <property type="match status" value="1"/>
</dbReference>
<dbReference type="GO" id="GO:0043296">
    <property type="term" value="C:apical junction complex"/>
    <property type="evidence" value="ECO:0007669"/>
    <property type="project" value="TreeGrafter"/>
</dbReference>
<evidence type="ECO:0000313" key="14">
    <source>
        <dbReference type="Proteomes" id="UP001221898"/>
    </source>
</evidence>
<name>A0AAD7WCG5_9TELE</name>
<gene>
    <name evidence="13" type="ORF">AAFF_G00079170</name>
</gene>
<dbReference type="CDD" id="cd00098">
    <property type="entry name" value="IgC1"/>
    <property type="match status" value="1"/>
</dbReference>
<keyword evidence="10" id="KW-1133">Transmembrane helix</keyword>
<reference evidence="13" key="1">
    <citation type="journal article" date="2023" name="Science">
        <title>Genome structures resolve the early diversification of teleost fishes.</title>
        <authorList>
            <person name="Parey E."/>
            <person name="Louis A."/>
            <person name="Montfort J."/>
            <person name="Bouchez O."/>
            <person name="Roques C."/>
            <person name="Iampietro C."/>
            <person name="Lluch J."/>
            <person name="Castinel A."/>
            <person name="Donnadieu C."/>
            <person name="Desvignes T."/>
            <person name="Floi Bucao C."/>
            <person name="Jouanno E."/>
            <person name="Wen M."/>
            <person name="Mejri S."/>
            <person name="Dirks R."/>
            <person name="Jansen H."/>
            <person name="Henkel C."/>
            <person name="Chen W.J."/>
            <person name="Zahm M."/>
            <person name="Cabau C."/>
            <person name="Klopp C."/>
            <person name="Thompson A.W."/>
            <person name="Robinson-Rechavi M."/>
            <person name="Braasch I."/>
            <person name="Lecointre G."/>
            <person name="Bobe J."/>
            <person name="Postlethwait J.H."/>
            <person name="Berthelot C."/>
            <person name="Roest Crollius H."/>
            <person name="Guiguen Y."/>
        </authorList>
    </citation>
    <scope>NUCLEOTIDE SEQUENCE</scope>
    <source>
        <strain evidence="13">NC1722</strain>
    </source>
</reference>
<keyword evidence="14" id="KW-1185">Reference proteome</keyword>
<keyword evidence="8" id="KW-0325">Glycoprotein</keyword>
<organism evidence="13 14">
    <name type="scientific">Aldrovandia affinis</name>
    <dbReference type="NCBI Taxonomy" id="143900"/>
    <lineage>
        <taxon>Eukaryota</taxon>
        <taxon>Metazoa</taxon>
        <taxon>Chordata</taxon>
        <taxon>Craniata</taxon>
        <taxon>Vertebrata</taxon>
        <taxon>Euteleostomi</taxon>
        <taxon>Actinopterygii</taxon>
        <taxon>Neopterygii</taxon>
        <taxon>Teleostei</taxon>
        <taxon>Notacanthiformes</taxon>
        <taxon>Halosauridae</taxon>
        <taxon>Aldrovandia</taxon>
    </lineage>
</organism>
<evidence type="ECO:0000256" key="8">
    <source>
        <dbReference type="ARBA" id="ARBA00023180"/>
    </source>
</evidence>
<dbReference type="SMART" id="SM00409">
    <property type="entry name" value="IG"/>
    <property type="match status" value="3"/>
</dbReference>
<comment type="subcellular location">
    <subcellularLocation>
        <location evidence="1">Membrane</location>
        <topology evidence="1">Single-pass membrane protein</topology>
    </subcellularLocation>
</comment>
<accession>A0AAD7WCG5</accession>
<evidence type="ECO:0000256" key="9">
    <source>
        <dbReference type="SAM" id="MobiDB-lite"/>
    </source>
</evidence>
<evidence type="ECO:0000256" key="10">
    <source>
        <dbReference type="SAM" id="Phobius"/>
    </source>
</evidence>
<dbReference type="GO" id="GO:0016020">
    <property type="term" value="C:membrane"/>
    <property type="evidence" value="ECO:0007669"/>
    <property type="project" value="UniProtKB-SubCell"/>
</dbReference>
<evidence type="ECO:0000256" key="2">
    <source>
        <dbReference type="ARBA" id="ARBA00007810"/>
    </source>
</evidence>
<dbReference type="InterPro" id="IPR036179">
    <property type="entry name" value="Ig-like_dom_sf"/>
</dbReference>
<feature type="region of interest" description="Disordered" evidence="9">
    <location>
        <begin position="576"/>
        <end position="595"/>
    </location>
</feature>
<evidence type="ECO:0000256" key="11">
    <source>
        <dbReference type="SAM" id="SignalP"/>
    </source>
</evidence>
<feature type="domain" description="Ig-like" evidence="12">
    <location>
        <begin position="234"/>
        <end position="331"/>
    </location>
</feature>
<feature type="compositionally biased region" description="Polar residues" evidence="9">
    <location>
        <begin position="584"/>
        <end position="595"/>
    </location>
</feature>
<keyword evidence="10" id="KW-0812">Transmembrane</keyword>
<dbReference type="GO" id="GO:0007156">
    <property type="term" value="P:homophilic cell adhesion via plasma membrane adhesion molecules"/>
    <property type="evidence" value="ECO:0007669"/>
    <property type="project" value="TreeGrafter"/>
</dbReference>
<protein>
    <recommendedName>
        <fullName evidence="12">Ig-like domain-containing protein</fullName>
    </recommendedName>
</protein>
<evidence type="ECO:0000256" key="3">
    <source>
        <dbReference type="ARBA" id="ARBA00022729"/>
    </source>
</evidence>
<dbReference type="PANTHER" id="PTHR23277">
    <property type="entry name" value="NECTIN-RELATED"/>
    <property type="match status" value="1"/>
</dbReference>
<dbReference type="InterPro" id="IPR013162">
    <property type="entry name" value="CD80_C2-set"/>
</dbReference>
<dbReference type="GO" id="GO:0005912">
    <property type="term" value="C:adherens junction"/>
    <property type="evidence" value="ECO:0007669"/>
    <property type="project" value="TreeGrafter"/>
</dbReference>
<dbReference type="PROSITE" id="PS50835">
    <property type="entry name" value="IG_LIKE"/>
    <property type="match status" value="6"/>
</dbReference>
<keyword evidence="5" id="KW-0130">Cell adhesion</keyword>
<evidence type="ECO:0000256" key="5">
    <source>
        <dbReference type="ARBA" id="ARBA00022889"/>
    </source>
</evidence>
<feature type="signal peptide" evidence="11">
    <location>
        <begin position="1"/>
        <end position="17"/>
    </location>
</feature>
<feature type="domain" description="Ig-like" evidence="12">
    <location>
        <begin position="536"/>
        <end position="632"/>
    </location>
</feature>
<evidence type="ECO:0000256" key="1">
    <source>
        <dbReference type="ARBA" id="ARBA00004167"/>
    </source>
</evidence>
<evidence type="ECO:0000256" key="4">
    <source>
        <dbReference type="ARBA" id="ARBA00022737"/>
    </source>
</evidence>
<feature type="chain" id="PRO_5042037886" description="Ig-like domain-containing protein" evidence="11">
    <location>
        <begin position="18"/>
        <end position="920"/>
    </location>
</feature>
<keyword evidence="4" id="KW-0677">Repeat</keyword>
<dbReference type="AlphaFoldDB" id="A0AAD7WCG5"/>
<sequence length="920" mass="100345">MVVLFLQLLGFVLNVWAQSFGDADVEMEVGQNVTGVLGEDVVLRCLYKGQEDLLMSSWTQKEGHKSRRLAGHLQLKPFVLNKDFSEPGSPSNLTVRMQVTSLEAEREYTCTFYTMEGSVEKSVFLTVLARPEVHVYTEEREENGTHFQTVTCSALSGKPAATIVWLINGSRADDGGFSVVEATQRNPNGTTTRTSVLRFPTHLQDAGEVTCSVAHPALPEPLQETVRVRTFVAPTVTLEIQNGKEGVELTCVAMGGRPAPNITWLLPGDTSEGPPENRVWWDEEADTTRATSSLQLQVHPYEGENITCLIAHPKFPRKLMRTIMMPTYELSSVRAVREEHAQMGPENEIEGQVVLEEGQKNVAIRVEATGNVPHYQVHCTRENGSLPAGVEVAGNVLQLEGPVDSHHAGLYTCQASYYGHTLSVTLEIVVNPIVVQPVVILPSVKIRTWEDVDHRMVECSASDAFPAANVSWSLPVGLSGTIHSNSTSQNGTHSVVSALRLPACLSLEHTVECAIEHSGLMEPETRLIKLPVCERPNITIHSSTVWDEGTEITEVECAVDGGKHRAAIVWRVEGGDGDRGASELTESLTGNQASGDGSGMVRSLVRLPTLVYAGRVIACVVEHPALEAPEIQKIWVTLAEIGSSLVPPSPSPVPPVLGVSLRQQEASALWLAVCDFRGAAGSINITWVLPENSTGRMAFRSGQEGGRLWANSTYEFPLARHGGENLSCLIQDEHSTEERILHIPQFYISSLRANLPGQKILLKVYGNAPQYNLTCTRSDGSAVRTVGGVVAFPPEVSEKDEGLYICRASFDVHSATVLIQVEVTSDNIEHWMLAAICFSTAAAITLILVVCLCVFCKRNGDDPSRSEASHNKRDSLAALTSLMQDPCSPELKKSDVARRTCQEYAELVRYSIVIDVKTTV</sequence>
<dbReference type="InterPro" id="IPR013783">
    <property type="entry name" value="Ig-like_fold"/>
</dbReference>
<dbReference type="InterPro" id="IPR007110">
    <property type="entry name" value="Ig-like_dom"/>
</dbReference>
<comment type="similarity">
    <text evidence="2">Belongs to the nectin family.</text>
</comment>
<evidence type="ECO:0000259" key="12">
    <source>
        <dbReference type="PROSITE" id="PS50835"/>
    </source>
</evidence>
<keyword evidence="7" id="KW-1015">Disulfide bond</keyword>
<dbReference type="InterPro" id="IPR003599">
    <property type="entry name" value="Ig_sub"/>
</dbReference>
<dbReference type="EMBL" id="JAINUG010000149">
    <property type="protein sequence ID" value="KAJ8392111.1"/>
    <property type="molecule type" value="Genomic_DNA"/>
</dbReference>
<dbReference type="Gene3D" id="2.60.40.10">
    <property type="entry name" value="Immunoglobulins"/>
    <property type="match status" value="6"/>
</dbReference>
<dbReference type="SUPFAM" id="SSF48726">
    <property type="entry name" value="Immunoglobulin"/>
    <property type="match status" value="6"/>
</dbReference>
<feature type="transmembrane region" description="Helical" evidence="10">
    <location>
        <begin position="831"/>
        <end position="856"/>
    </location>
</feature>
<comment type="caution">
    <text evidence="13">The sequence shown here is derived from an EMBL/GenBank/DDBJ whole genome shotgun (WGS) entry which is preliminary data.</text>
</comment>
<feature type="domain" description="Ig-like" evidence="12">
    <location>
        <begin position="131"/>
        <end position="227"/>
    </location>
</feature>
<dbReference type="Pfam" id="PF08205">
    <property type="entry name" value="C2-set_2"/>
    <property type="match status" value="3"/>
</dbReference>
<proteinExistence type="inferred from homology"/>
<dbReference type="InterPro" id="IPR051427">
    <property type="entry name" value="Nectin/Nectin-like"/>
</dbReference>
<keyword evidence="6 10" id="KW-0472">Membrane</keyword>